<keyword evidence="5" id="KW-1185">Reference proteome</keyword>
<dbReference type="InterPro" id="IPR050595">
    <property type="entry name" value="Bact_response_regulator"/>
</dbReference>
<dbReference type="RefSeq" id="WP_091871748.1">
    <property type="nucleotide sequence ID" value="NZ_FOLD01000003.1"/>
</dbReference>
<reference evidence="5" key="1">
    <citation type="submission" date="2016-10" db="EMBL/GenBank/DDBJ databases">
        <authorList>
            <person name="Varghese N."/>
            <person name="Submissions S."/>
        </authorList>
    </citation>
    <scope>NUCLEOTIDE SEQUENCE [LARGE SCALE GENOMIC DNA]</scope>
    <source>
        <strain evidence="5">CGMCC 1.12041</strain>
    </source>
</reference>
<dbReference type="EMBL" id="FOLD01000003">
    <property type="protein sequence ID" value="SFC07355.1"/>
    <property type="molecule type" value="Genomic_DNA"/>
</dbReference>
<dbReference type="PROSITE" id="PS50110">
    <property type="entry name" value="RESPONSE_REGULATORY"/>
    <property type="match status" value="1"/>
</dbReference>
<dbReference type="OrthoDB" id="9800897at2"/>
<sequence length="133" mass="13727">MSAHPARMHKILVVDDMADLADIAASLLSYHGFDVIVAYSGAEALRMLASPAGAGVDAVFSDVMMPGMNGLELAQAVGRLYPGIKLVLTSGFTAPDLLAASGASYPYAAKPYAIDTVIGLLRGPDVSRGPIAH</sequence>
<dbReference type="CDD" id="cd00156">
    <property type="entry name" value="REC"/>
    <property type="match status" value="1"/>
</dbReference>
<dbReference type="Gene3D" id="3.40.50.2300">
    <property type="match status" value="1"/>
</dbReference>
<feature type="modified residue" description="4-aspartylphosphate" evidence="2">
    <location>
        <position position="62"/>
    </location>
</feature>
<name>A0A1I1G725_9BURK</name>
<evidence type="ECO:0000259" key="3">
    <source>
        <dbReference type="PROSITE" id="PS50110"/>
    </source>
</evidence>
<feature type="domain" description="Response regulatory" evidence="3">
    <location>
        <begin position="10"/>
        <end position="125"/>
    </location>
</feature>
<dbReference type="InterPro" id="IPR001789">
    <property type="entry name" value="Sig_transdc_resp-reg_receiver"/>
</dbReference>
<organism evidence="4 5">
    <name type="scientific">Massilia yuzhufengensis</name>
    <dbReference type="NCBI Taxonomy" id="1164594"/>
    <lineage>
        <taxon>Bacteria</taxon>
        <taxon>Pseudomonadati</taxon>
        <taxon>Pseudomonadota</taxon>
        <taxon>Betaproteobacteria</taxon>
        <taxon>Burkholderiales</taxon>
        <taxon>Oxalobacteraceae</taxon>
        <taxon>Telluria group</taxon>
        <taxon>Massilia</taxon>
    </lineage>
</organism>
<dbReference type="Proteomes" id="UP000198639">
    <property type="component" value="Unassembled WGS sequence"/>
</dbReference>
<gene>
    <name evidence="4" type="ORF">SAMN05216204_103213</name>
</gene>
<keyword evidence="1 2" id="KW-0597">Phosphoprotein</keyword>
<dbReference type="Pfam" id="PF00072">
    <property type="entry name" value="Response_reg"/>
    <property type="match status" value="1"/>
</dbReference>
<evidence type="ECO:0000313" key="5">
    <source>
        <dbReference type="Proteomes" id="UP000198639"/>
    </source>
</evidence>
<dbReference type="STRING" id="1164594.SAMN05216204_103213"/>
<dbReference type="AlphaFoldDB" id="A0A1I1G725"/>
<dbReference type="GO" id="GO:0000160">
    <property type="term" value="P:phosphorelay signal transduction system"/>
    <property type="evidence" value="ECO:0007669"/>
    <property type="project" value="InterPro"/>
</dbReference>
<evidence type="ECO:0000256" key="1">
    <source>
        <dbReference type="ARBA" id="ARBA00022553"/>
    </source>
</evidence>
<accession>A0A1I1G725</accession>
<dbReference type="SUPFAM" id="SSF52172">
    <property type="entry name" value="CheY-like"/>
    <property type="match status" value="1"/>
</dbReference>
<dbReference type="PANTHER" id="PTHR44591">
    <property type="entry name" value="STRESS RESPONSE REGULATOR PROTEIN 1"/>
    <property type="match status" value="1"/>
</dbReference>
<evidence type="ECO:0000313" key="4">
    <source>
        <dbReference type="EMBL" id="SFC07355.1"/>
    </source>
</evidence>
<proteinExistence type="predicted"/>
<evidence type="ECO:0000256" key="2">
    <source>
        <dbReference type="PROSITE-ProRule" id="PRU00169"/>
    </source>
</evidence>
<dbReference type="InterPro" id="IPR011006">
    <property type="entry name" value="CheY-like_superfamily"/>
</dbReference>
<protein>
    <submittedName>
        <fullName evidence="4">Response regulator receiver domain-containing protein</fullName>
    </submittedName>
</protein>
<dbReference type="PANTHER" id="PTHR44591:SF3">
    <property type="entry name" value="RESPONSE REGULATORY DOMAIN-CONTAINING PROTEIN"/>
    <property type="match status" value="1"/>
</dbReference>
<dbReference type="SMART" id="SM00448">
    <property type="entry name" value="REC"/>
    <property type="match status" value="1"/>
</dbReference>